<dbReference type="Pfam" id="PF13377">
    <property type="entry name" value="Peripla_BP_3"/>
    <property type="match status" value="1"/>
</dbReference>
<evidence type="ECO:0000256" key="1">
    <source>
        <dbReference type="ARBA" id="ARBA00023015"/>
    </source>
</evidence>
<dbReference type="AlphaFoldDB" id="A0A420WLS8"/>
<dbReference type="InterPro" id="IPR046335">
    <property type="entry name" value="LacI/GalR-like_sensor"/>
</dbReference>
<proteinExistence type="predicted"/>
<dbReference type="InterPro" id="IPR010982">
    <property type="entry name" value="Lambda_DNA-bd_dom_sf"/>
</dbReference>
<comment type="caution">
    <text evidence="5">The sequence shown here is derived from an EMBL/GenBank/DDBJ whole genome shotgun (WGS) entry which is preliminary data.</text>
</comment>
<keyword evidence="2" id="KW-0238">DNA-binding</keyword>
<gene>
    <name evidence="5" type="ORF">DES40_1264</name>
</gene>
<name>A0A420WLS8_9PROT</name>
<evidence type="ECO:0000313" key="6">
    <source>
        <dbReference type="Proteomes" id="UP000282211"/>
    </source>
</evidence>
<dbReference type="SUPFAM" id="SSF53822">
    <property type="entry name" value="Periplasmic binding protein-like I"/>
    <property type="match status" value="1"/>
</dbReference>
<dbReference type="PANTHER" id="PTHR30146:SF120">
    <property type="entry name" value="ALANINE RACEMASE"/>
    <property type="match status" value="1"/>
</dbReference>
<dbReference type="RefSeq" id="WP_233345461.1">
    <property type="nucleotide sequence ID" value="NZ_RBII01000001.1"/>
</dbReference>
<dbReference type="SUPFAM" id="SSF47413">
    <property type="entry name" value="lambda repressor-like DNA-binding domains"/>
    <property type="match status" value="1"/>
</dbReference>
<dbReference type="CDD" id="cd06295">
    <property type="entry name" value="PBP1_CelR"/>
    <property type="match status" value="1"/>
</dbReference>
<dbReference type="Gene3D" id="1.10.260.40">
    <property type="entry name" value="lambda repressor-like DNA-binding domains"/>
    <property type="match status" value="1"/>
</dbReference>
<dbReference type="SMART" id="SM00354">
    <property type="entry name" value="HTH_LACI"/>
    <property type="match status" value="1"/>
</dbReference>
<dbReference type="InParanoid" id="A0A420WLS8"/>
<evidence type="ECO:0000313" key="5">
    <source>
        <dbReference type="EMBL" id="RKQ71929.1"/>
    </source>
</evidence>
<dbReference type="Pfam" id="PF00356">
    <property type="entry name" value="LacI"/>
    <property type="match status" value="1"/>
</dbReference>
<dbReference type="Gene3D" id="3.40.50.2300">
    <property type="match status" value="2"/>
</dbReference>
<protein>
    <submittedName>
        <fullName evidence="5">LacI family transcriptional regulator</fullName>
    </submittedName>
</protein>
<dbReference type="GO" id="GO:0003700">
    <property type="term" value="F:DNA-binding transcription factor activity"/>
    <property type="evidence" value="ECO:0007669"/>
    <property type="project" value="TreeGrafter"/>
</dbReference>
<feature type="domain" description="HTH lacI-type" evidence="4">
    <location>
        <begin position="5"/>
        <end position="59"/>
    </location>
</feature>
<accession>A0A420WLS8</accession>
<dbReference type="CDD" id="cd01392">
    <property type="entry name" value="HTH_LacI"/>
    <property type="match status" value="1"/>
</dbReference>
<sequence>MAKKVTMSELARLAKVDISTVSRALNDSPLVKPHTKEAILKIADEIGYTVNVAARNLRKQSSEAIGIVIPLAPGSEQTISDPFFLEMVGAVSHAASQNGYDLIVSVPQDEMKIAERRLLGSGRADGLIVIGQAGRTERLNAMSASNSNIVVWGGAHGEQNYTLVGSDNVKGGQLATSHLLSLGRKNILFLGDVSLPEVALRYEGYVKAHNDAGMAYDPDYILKLNFGGQSAFNSVLKFIDEGFVFDAIFAASDVLAMAAIHALQSRGKLVPKDVSIVGYDNIGQAQLSTPTLTTINQNISQGGAIMVDLLLAKIAGKPAISRFTDTELIVRKSCGGAA</sequence>
<reference evidence="5 6" key="1">
    <citation type="submission" date="2018-10" db="EMBL/GenBank/DDBJ databases">
        <title>Genomic Encyclopedia of Type Strains, Phase IV (KMG-IV): sequencing the most valuable type-strain genomes for metagenomic binning, comparative biology and taxonomic classification.</title>
        <authorList>
            <person name="Goeker M."/>
        </authorList>
    </citation>
    <scope>NUCLEOTIDE SEQUENCE [LARGE SCALE GENOMIC DNA]</scope>
    <source>
        <strain evidence="5 6">DSM 22008</strain>
    </source>
</reference>
<dbReference type="InterPro" id="IPR000843">
    <property type="entry name" value="HTH_LacI"/>
</dbReference>
<keyword evidence="6" id="KW-1185">Reference proteome</keyword>
<organism evidence="5 6">
    <name type="scientific">Litorimonas taeanensis</name>
    <dbReference type="NCBI Taxonomy" id="568099"/>
    <lineage>
        <taxon>Bacteria</taxon>
        <taxon>Pseudomonadati</taxon>
        <taxon>Pseudomonadota</taxon>
        <taxon>Alphaproteobacteria</taxon>
        <taxon>Maricaulales</taxon>
        <taxon>Robiginitomaculaceae</taxon>
    </lineage>
</organism>
<dbReference type="InterPro" id="IPR028082">
    <property type="entry name" value="Peripla_BP_I"/>
</dbReference>
<evidence type="ECO:0000256" key="2">
    <source>
        <dbReference type="ARBA" id="ARBA00023125"/>
    </source>
</evidence>
<dbReference type="PANTHER" id="PTHR30146">
    <property type="entry name" value="LACI-RELATED TRANSCRIPTIONAL REPRESSOR"/>
    <property type="match status" value="1"/>
</dbReference>
<dbReference type="PROSITE" id="PS50932">
    <property type="entry name" value="HTH_LACI_2"/>
    <property type="match status" value="1"/>
</dbReference>
<keyword evidence="3" id="KW-0804">Transcription</keyword>
<dbReference type="EMBL" id="RBII01000001">
    <property type="protein sequence ID" value="RKQ71929.1"/>
    <property type="molecule type" value="Genomic_DNA"/>
</dbReference>
<dbReference type="Proteomes" id="UP000282211">
    <property type="component" value="Unassembled WGS sequence"/>
</dbReference>
<keyword evidence="1" id="KW-0805">Transcription regulation</keyword>
<evidence type="ECO:0000256" key="3">
    <source>
        <dbReference type="ARBA" id="ARBA00023163"/>
    </source>
</evidence>
<evidence type="ECO:0000259" key="4">
    <source>
        <dbReference type="PROSITE" id="PS50932"/>
    </source>
</evidence>
<dbReference type="GO" id="GO:0000976">
    <property type="term" value="F:transcription cis-regulatory region binding"/>
    <property type="evidence" value="ECO:0007669"/>
    <property type="project" value="TreeGrafter"/>
</dbReference>